<proteinExistence type="predicted"/>
<feature type="region of interest" description="Disordered" evidence="3">
    <location>
        <begin position="405"/>
        <end position="432"/>
    </location>
</feature>
<dbReference type="AlphaFoldDB" id="A0A1A2P1G6"/>
<keyword evidence="1" id="KW-0328">Glycosyltransferase</keyword>
<comment type="caution">
    <text evidence="5">The sequence shown here is derived from an EMBL/GenBank/DDBJ whole genome shotgun (WGS) entry which is preliminary data.</text>
</comment>
<gene>
    <name evidence="5" type="ORF">A5710_02975</name>
</gene>
<dbReference type="Pfam" id="PF13579">
    <property type="entry name" value="Glyco_trans_4_4"/>
    <property type="match status" value="1"/>
</dbReference>
<accession>A0A1A2P1G6</accession>
<dbReference type="PANTHER" id="PTHR12526">
    <property type="entry name" value="GLYCOSYLTRANSFERASE"/>
    <property type="match status" value="1"/>
</dbReference>
<protein>
    <recommendedName>
        <fullName evidence="4">Glycosyltransferase subfamily 4-like N-terminal domain-containing protein</fullName>
    </recommendedName>
</protein>
<dbReference type="EMBL" id="LZKG01000102">
    <property type="protein sequence ID" value="OBI28499.1"/>
    <property type="molecule type" value="Genomic_DNA"/>
</dbReference>
<organism evidence="5 6">
    <name type="scientific">Mycolicibacter sinensis (strain JDM601)</name>
    <name type="common">Mycobacterium sinense</name>
    <dbReference type="NCBI Taxonomy" id="875328"/>
    <lineage>
        <taxon>Bacteria</taxon>
        <taxon>Bacillati</taxon>
        <taxon>Actinomycetota</taxon>
        <taxon>Actinomycetes</taxon>
        <taxon>Mycobacteriales</taxon>
        <taxon>Mycobacteriaceae</taxon>
        <taxon>Mycolicibacter</taxon>
    </lineage>
</organism>
<feature type="domain" description="Glycosyltransferase subfamily 4-like N-terminal" evidence="4">
    <location>
        <begin position="15"/>
        <end position="197"/>
    </location>
</feature>
<dbReference type="InterPro" id="IPR028098">
    <property type="entry name" value="Glyco_trans_4-like_N"/>
</dbReference>
<dbReference type="PANTHER" id="PTHR12526:SF638">
    <property type="entry name" value="SPORE COAT PROTEIN SA"/>
    <property type="match status" value="1"/>
</dbReference>
<evidence type="ECO:0000313" key="5">
    <source>
        <dbReference type="EMBL" id="OBI28499.1"/>
    </source>
</evidence>
<evidence type="ECO:0000259" key="4">
    <source>
        <dbReference type="Pfam" id="PF13579"/>
    </source>
</evidence>
<evidence type="ECO:0000256" key="2">
    <source>
        <dbReference type="ARBA" id="ARBA00022679"/>
    </source>
</evidence>
<dbReference type="Proteomes" id="UP000093943">
    <property type="component" value="Unassembled WGS sequence"/>
</dbReference>
<evidence type="ECO:0000313" key="6">
    <source>
        <dbReference type="Proteomes" id="UP000093943"/>
    </source>
</evidence>
<name>A0A1A2P1G6_MYCSD</name>
<evidence type="ECO:0000256" key="3">
    <source>
        <dbReference type="SAM" id="MobiDB-lite"/>
    </source>
</evidence>
<dbReference type="SUPFAM" id="SSF53756">
    <property type="entry name" value="UDP-Glycosyltransferase/glycogen phosphorylase"/>
    <property type="match status" value="1"/>
</dbReference>
<dbReference type="GO" id="GO:0016757">
    <property type="term" value="F:glycosyltransferase activity"/>
    <property type="evidence" value="ECO:0007669"/>
    <property type="project" value="UniProtKB-KW"/>
</dbReference>
<keyword evidence="2" id="KW-0808">Transferase</keyword>
<reference evidence="6" key="1">
    <citation type="submission" date="2016-06" db="EMBL/GenBank/DDBJ databases">
        <authorList>
            <person name="Sutton G."/>
            <person name="Brinkac L."/>
            <person name="Sanka R."/>
            <person name="Adams M."/>
            <person name="Lau E."/>
            <person name="Sam S."/>
            <person name="Sreng N."/>
            <person name="Him V."/>
            <person name="Kerleguer A."/>
            <person name="Cheng S."/>
        </authorList>
    </citation>
    <scope>NUCLEOTIDE SEQUENCE [LARGE SCALE GENOMIC DNA]</scope>
    <source>
        <strain evidence="6">E1876</strain>
    </source>
</reference>
<evidence type="ECO:0000256" key="1">
    <source>
        <dbReference type="ARBA" id="ARBA00022676"/>
    </source>
</evidence>
<dbReference type="Pfam" id="PF13692">
    <property type="entry name" value="Glyco_trans_1_4"/>
    <property type="match status" value="1"/>
</dbReference>
<dbReference type="Gene3D" id="3.40.50.2000">
    <property type="entry name" value="Glycogen Phosphorylase B"/>
    <property type="match status" value="2"/>
</dbReference>
<sequence>MRICIASINYEPEESGIAPYTTGMAVGLAARGHDVEVLTGLPHYPQWRVNPAYRGLSGTVKAMDGVVVRRFAHYVPAESTLRNRLKLEATFGVRAVSAGWNKPELVLTVSPSLIASAMVIARSRTANIPVGLIVQDLYGMGVVETGAMPARMAALAVRFEAAVLNHATGAAVVHDRFADAAIRMGVRPRRIAVIRNWVHIGSAQAVNPAEVRRRHGWQPRERIVLHSGNMGLKQGLENVVAAARLADERGVDIRFVLLGDGNQRKLLQQSAKDVQRLEFKDPLPADEYRQLLSCADVLLVNERPGVGQMAVPSKLTSYFSAGRPVLAATDANGVTAAEVRDSGAGVVISAGDPAVLLDTAVRLADSVEVGVGLGLCGQRYAQRLLGRERALDAYEAWCHRLTEGPRAAAPARRSDAPLPMTRPVRRQTVLPAWGVERNPVTRRFEQPSGSPSRH</sequence>
<dbReference type="CDD" id="cd03794">
    <property type="entry name" value="GT4_WbuB-like"/>
    <property type="match status" value="1"/>
</dbReference>